<evidence type="ECO:0000256" key="1">
    <source>
        <dbReference type="SAM" id="MobiDB-lite"/>
    </source>
</evidence>
<evidence type="ECO:0000313" key="4">
    <source>
        <dbReference type="Proteomes" id="UP000250928"/>
    </source>
</evidence>
<organism evidence="3 4">
    <name type="scientific">Candidatus Sedimenticola endophacoides</name>
    <dbReference type="NCBI Taxonomy" id="2548426"/>
    <lineage>
        <taxon>Bacteria</taxon>
        <taxon>Pseudomonadati</taxon>
        <taxon>Pseudomonadota</taxon>
        <taxon>Gammaproteobacteria</taxon>
        <taxon>Chromatiales</taxon>
        <taxon>Sedimenticolaceae</taxon>
        <taxon>Sedimenticola</taxon>
    </lineage>
</organism>
<dbReference type="InterPro" id="IPR038610">
    <property type="entry name" value="FliK-like_C_sf"/>
</dbReference>
<feature type="region of interest" description="Disordered" evidence="1">
    <location>
        <begin position="173"/>
        <end position="196"/>
    </location>
</feature>
<dbReference type="InterPro" id="IPR021136">
    <property type="entry name" value="Flagellar_hook_control-like_C"/>
</dbReference>
<sequence length="196" mass="21498">MLQLLLLLKSTPPGQLFEQAPPGREPAATRQGSGDFSGVPRLLAELRGHAESALARVQLHQLASLPTDDPPKQVWQFELPINRQEETDNFLLRIERDPDNGQAEETGQPWRVNLVFDLEPLGPVTARISLQEKRVTTRFVAERESSATRIEQALPSLDAALTGVGLEVLTLSASQGEAEEQDPTPPGIRSLVDEQA</sequence>
<feature type="domain" description="Flagellar hook-length control protein-like C-terminal" evidence="2">
    <location>
        <begin position="101"/>
        <end position="181"/>
    </location>
</feature>
<gene>
    <name evidence="3" type="ORF">C3L24_00070</name>
</gene>
<reference evidence="3 4" key="1">
    <citation type="submission" date="2018-01" db="EMBL/GenBank/DDBJ databases">
        <title>Novel co-symbiosis in the lucinid bivalve Phacoides pectinatus.</title>
        <authorList>
            <person name="Lim S.J."/>
            <person name="Davis B.G."/>
            <person name="Gill D.E."/>
            <person name="Engel A.S."/>
            <person name="Anderson L.C."/>
            <person name="Campbell B.J."/>
        </authorList>
    </citation>
    <scope>NUCLEOTIDE SEQUENCE [LARGE SCALE GENOMIC DNA]</scope>
    <source>
        <strain evidence="3">N3_P5</strain>
    </source>
</reference>
<evidence type="ECO:0000259" key="2">
    <source>
        <dbReference type="Pfam" id="PF02120"/>
    </source>
</evidence>
<dbReference type="AlphaFoldDB" id="A0A6N4E5E6"/>
<dbReference type="Proteomes" id="UP000250928">
    <property type="component" value="Unassembled WGS sequence"/>
</dbReference>
<evidence type="ECO:0000313" key="3">
    <source>
        <dbReference type="EMBL" id="PUE05801.1"/>
    </source>
</evidence>
<dbReference type="Pfam" id="PF02120">
    <property type="entry name" value="Flg_hook"/>
    <property type="match status" value="1"/>
</dbReference>
<accession>A0A6N4E5E6</accession>
<protein>
    <recommendedName>
        <fullName evidence="2">Flagellar hook-length control protein-like C-terminal domain-containing protein</fullName>
    </recommendedName>
</protein>
<comment type="caution">
    <text evidence="3">The sequence shown here is derived from an EMBL/GenBank/DDBJ whole genome shotgun (WGS) entry which is preliminary data.</text>
</comment>
<proteinExistence type="predicted"/>
<name>A0A6N4E5E6_9GAMM</name>
<dbReference type="EMBL" id="PQCO01000007">
    <property type="protein sequence ID" value="PUE05801.1"/>
    <property type="molecule type" value="Genomic_DNA"/>
</dbReference>
<dbReference type="Gene3D" id="3.30.750.140">
    <property type="match status" value="1"/>
</dbReference>
<feature type="region of interest" description="Disordered" evidence="1">
    <location>
        <begin position="13"/>
        <end position="34"/>
    </location>
</feature>